<dbReference type="EMBL" id="KZ678133">
    <property type="protein sequence ID" value="PSN68527.1"/>
    <property type="molecule type" value="Genomic_DNA"/>
</dbReference>
<evidence type="ECO:0000313" key="3">
    <source>
        <dbReference type="Proteomes" id="UP000240883"/>
    </source>
</evidence>
<name>A0A2T2NSX8_CORCC</name>
<dbReference type="Proteomes" id="UP000240883">
    <property type="component" value="Unassembled WGS sequence"/>
</dbReference>
<keyword evidence="3" id="KW-1185">Reference proteome</keyword>
<keyword evidence="1" id="KW-0812">Transmembrane</keyword>
<dbReference type="AlphaFoldDB" id="A0A2T2NSX8"/>
<accession>A0A2T2NSX8</accession>
<organism evidence="2 3">
    <name type="scientific">Corynespora cassiicola Philippines</name>
    <dbReference type="NCBI Taxonomy" id="1448308"/>
    <lineage>
        <taxon>Eukaryota</taxon>
        <taxon>Fungi</taxon>
        <taxon>Dikarya</taxon>
        <taxon>Ascomycota</taxon>
        <taxon>Pezizomycotina</taxon>
        <taxon>Dothideomycetes</taxon>
        <taxon>Pleosporomycetidae</taxon>
        <taxon>Pleosporales</taxon>
        <taxon>Corynesporascaceae</taxon>
        <taxon>Corynespora</taxon>
    </lineage>
</organism>
<keyword evidence="1" id="KW-1133">Transmembrane helix</keyword>
<protein>
    <submittedName>
        <fullName evidence="2">Uncharacterized protein</fullName>
    </submittedName>
</protein>
<gene>
    <name evidence="2" type="ORF">BS50DRAFT_319241</name>
</gene>
<keyword evidence="1" id="KW-0472">Membrane</keyword>
<reference evidence="2 3" key="1">
    <citation type="journal article" date="2018" name="Front. Microbiol.">
        <title>Genome-Wide Analysis of Corynespora cassiicola Leaf Fall Disease Putative Effectors.</title>
        <authorList>
            <person name="Lopez D."/>
            <person name="Ribeiro S."/>
            <person name="Label P."/>
            <person name="Fumanal B."/>
            <person name="Venisse J.S."/>
            <person name="Kohler A."/>
            <person name="de Oliveira R.R."/>
            <person name="Labutti K."/>
            <person name="Lipzen A."/>
            <person name="Lail K."/>
            <person name="Bauer D."/>
            <person name="Ohm R.A."/>
            <person name="Barry K.W."/>
            <person name="Spatafora J."/>
            <person name="Grigoriev I.V."/>
            <person name="Martin F.M."/>
            <person name="Pujade-Renaud V."/>
        </authorList>
    </citation>
    <scope>NUCLEOTIDE SEQUENCE [LARGE SCALE GENOMIC DNA]</scope>
    <source>
        <strain evidence="2 3">Philippines</strain>
    </source>
</reference>
<evidence type="ECO:0000256" key="1">
    <source>
        <dbReference type="SAM" id="Phobius"/>
    </source>
</evidence>
<sequence length="69" mass="7527">MPLSSRNCHLLFYSSSMQGGSARCSLLPALPAMQVTTTSFQGLHSSTPFLLVVTGALQGILLWVWIKFK</sequence>
<feature type="transmembrane region" description="Helical" evidence="1">
    <location>
        <begin position="48"/>
        <end position="66"/>
    </location>
</feature>
<proteinExistence type="predicted"/>
<evidence type="ECO:0000313" key="2">
    <source>
        <dbReference type="EMBL" id="PSN68527.1"/>
    </source>
</evidence>